<name>A0A7Y2RIR9_9GAMM</name>
<sequence>MNHLGWYSFIRTTKTNITKNATMIKLKMILPLVILSLGLGTAYGSTPTGQEALSWLINSKESPASPATAIKFVQASKITLLDGEEAYLSGVEFEDAPRNSWAGYILIRPKIRQSKILPYGGQSNSYRIHNTYYKDNPINVIEINSASSGQGNIDGVKYMVVFKGFQAQELAMGDVSSTTGEYIDELNDTDCKTGDNIQTFFNVMPYDPIIIKTHLTSNACENLAPKDFKTKTDLIPIIIR</sequence>
<dbReference type="EMBL" id="JABERL010000068">
    <property type="protein sequence ID" value="NNH79211.1"/>
    <property type="molecule type" value="Genomic_DNA"/>
</dbReference>
<reference evidence="1 2" key="1">
    <citation type="submission" date="2020-04" db="EMBL/GenBank/DDBJ databases">
        <title>Acinetobacter Taxon 24.</title>
        <authorList>
            <person name="Nemec A."/>
            <person name="Radolfova-Krizova L."/>
            <person name="Higgins P.G."/>
            <person name="Spanelova P."/>
        </authorList>
    </citation>
    <scope>NUCLEOTIDE SEQUENCE [LARGE SCALE GENOMIC DNA]</scope>
    <source>
        <strain evidence="1 2">ANC 5380</strain>
    </source>
</reference>
<dbReference type="RefSeq" id="WP_171541269.1">
    <property type="nucleotide sequence ID" value="NZ_JABERL010000068.1"/>
</dbReference>
<accession>A0A7Y2RIR9</accession>
<dbReference type="AlphaFoldDB" id="A0A7Y2RIR9"/>
<evidence type="ECO:0000313" key="1">
    <source>
        <dbReference type="EMBL" id="NNH79211.1"/>
    </source>
</evidence>
<protein>
    <submittedName>
        <fullName evidence="1">Uncharacterized protein</fullName>
    </submittedName>
</protein>
<comment type="caution">
    <text evidence="1">The sequence shown here is derived from an EMBL/GenBank/DDBJ whole genome shotgun (WGS) entry which is preliminary data.</text>
</comment>
<dbReference type="Proteomes" id="UP000569202">
    <property type="component" value="Unassembled WGS sequence"/>
</dbReference>
<gene>
    <name evidence="1" type="ORF">HLH17_16460</name>
</gene>
<evidence type="ECO:0000313" key="2">
    <source>
        <dbReference type="Proteomes" id="UP000569202"/>
    </source>
</evidence>
<organism evidence="1 2">
    <name type="scientific">Acinetobacter terrae</name>
    <dbReference type="NCBI Taxonomy" id="2731247"/>
    <lineage>
        <taxon>Bacteria</taxon>
        <taxon>Pseudomonadati</taxon>
        <taxon>Pseudomonadota</taxon>
        <taxon>Gammaproteobacteria</taxon>
        <taxon>Moraxellales</taxon>
        <taxon>Moraxellaceae</taxon>
        <taxon>Acinetobacter</taxon>
        <taxon>Acinetobacter Taxon 24</taxon>
    </lineage>
</organism>
<proteinExistence type="predicted"/>